<dbReference type="CDD" id="cd06257">
    <property type="entry name" value="DnaJ"/>
    <property type="match status" value="1"/>
</dbReference>
<dbReference type="PANTHER" id="PTHR44360:SF1">
    <property type="entry name" value="DNAJ HOMOLOG SUBFAMILY B MEMBER 9"/>
    <property type="match status" value="1"/>
</dbReference>
<proteinExistence type="predicted"/>
<dbReference type="InterPro" id="IPR051948">
    <property type="entry name" value="Hsp70_co-chaperone_J-domain"/>
</dbReference>
<dbReference type="Proteomes" id="UP000757435">
    <property type="component" value="Unassembled WGS sequence"/>
</dbReference>
<evidence type="ECO:0000313" key="3">
    <source>
        <dbReference type="EMBL" id="MBW4660255.1"/>
    </source>
</evidence>
<dbReference type="InterPro" id="IPR036869">
    <property type="entry name" value="J_dom_sf"/>
</dbReference>
<dbReference type="PANTHER" id="PTHR44360">
    <property type="entry name" value="DNAJ HOMOLOG SUBFAMILY B MEMBER 9"/>
    <property type="match status" value="1"/>
</dbReference>
<dbReference type="EMBL" id="JAHHHD010000019">
    <property type="protein sequence ID" value="MBW4660255.1"/>
    <property type="molecule type" value="Genomic_DNA"/>
</dbReference>
<dbReference type="GO" id="GO:0051087">
    <property type="term" value="F:protein-folding chaperone binding"/>
    <property type="evidence" value="ECO:0007669"/>
    <property type="project" value="TreeGrafter"/>
</dbReference>
<dbReference type="Gene3D" id="1.10.287.110">
    <property type="entry name" value="DnaJ domain"/>
    <property type="match status" value="1"/>
</dbReference>
<dbReference type="GO" id="GO:0036503">
    <property type="term" value="P:ERAD pathway"/>
    <property type="evidence" value="ECO:0007669"/>
    <property type="project" value="TreeGrafter"/>
</dbReference>
<keyword evidence="1" id="KW-0143">Chaperone</keyword>
<feature type="domain" description="J" evidence="2">
    <location>
        <begin position="31"/>
        <end position="87"/>
    </location>
</feature>
<name>A0A951QED2_9CYAN</name>
<protein>
    <submittedName>
        <fullName evidence="3">J domain-containing protein</fullName>
    </submittedName>
</protein>
<organism evidence="3 4">
    <name type="scientific">Drouetiella hepatica Uher 2000/2452</name>
    <dbReference type="NCBI Taxonomy" id="904376"/>
    <lineage>
        <taxon>Bacteria</taxon>
        <taxon>Bacillati</taxon>
        <taxon>Cyanobacteriota</taxon>
        <taxon>Cyanophyceae</taxon>
        <taxon>Oculatellales</taxon>
        <taxon>Oculatellaceae</taxon>
        <taxon>Drouetiella</taxon>
    </lineage>
</organism>
<accession>A0A951QED2</accession>
<dbReference type="Pfam" id="PF00226">
    <property type="entry name" value="DnaJ"/>
    <property type="match status" value="1"/>
</dbReference>
<dbReference type="SUPFAM" id="SSF46565">
    <property type="entry name" value="Chaperone J-domain"/>
    <property type="match status" value="1"/>
</dbReference>
<dbReference type="GO" id="GO:0051787">
    <property type="term" value="F:misfolded protein binding"/>
    <property type="evidence" value="ECO:0007669"/>
    <property type="project" value="TreeGrafter"/>
</dbReference>
<gene>
    <name evidence="3" type="ORF">KME15_16390</name>
</gene>
<reference evidence="3" key="1">
    <citation type="submission" date="2021-05" db="EMBL/GenBank/DDBJ databases">
        <authorList>
            <person name="Pietrasiak N."/>
            <person name="Ward R."/>
            <person name="Stajich J.E."/>
            <person name="Kurbessoian T."/>
        </authorList>
    </citation>
    <scope>NUCLEOTIDE SEQUENCE</scope>
    <source>
        <strain evidence="3">UHER 2000/2452</strain>
    </source>
</reference>
<dbReference type="InterPro" id="IPR001623">
    <property type="entry name" value="DnaJ_domain"/>
</dbReference>
<dbReference type="PRINTS" id="PR00625">
    <property type="entry name" value="JDOMAIN"/>
</dbReference>
<comment type="caution">
    <text evidence="3">The sequence shown here is derived from an EMBL/GenBank/DDBJ whole genome shotgun (WGS) entry which is preliminary data.</text>
</comment>
<evidence type="ECO:0000256" key="1">
    <source>
        <dbReference type="ARBA" id="ARBA00023186"/>
    </source>
</evidence>
<evidence type="ECO:0000313" key="4">
    <source>
        <dbReference type="Proteomes" id="UP000757435"/>
    </source>
</evidence>
<dbReference type="SMART" id="SM00271">
    <property type="entry name" value="DnaJ"/>
    <property type="match status" value="1"/>
</dbReference>
<reference evidence="3" key="2">
    <citation type="journal article" date="2022" name="Microbiol. Resour. Announc.">
        <title>Metagenome Sequencing to Explore Phylogenomics of Terrestrial Cyanobacteria.</title>
        <authorList>
            <person name="Ward R.D."/>
            <person name="Stajich J.E."/>
            <person name="Johansen J.R."/>
            <person name="Huntemann M."/>
            <person name="Clum A."/>
            <person name="Foster B."/>
            <person name="Foster B."/>
            <person name="Roux S."/>
            <person name="Palaniappan K."/>
            <person name="Varghese N."/>
            <person name="Mukherjee S."/>
            <person name="Reddy T.B.K."/>
            <person name="Daum C."/>
            <person name="Copeland A."/>
            <person name="Chen I.A."/>
            <person name="Ivanova N.N."/>
            <person name="Kyrpides N.C."/>
            <person name="Shapiro N."/>
            <person name="Eloe-Fadrosh E.A."/>
            <person name="Pietrasiak N."/>
        </authorList>
    </citation>
    <scope>NUCLEOTIDE SEQUENCE</scope>
    <source>
        <strain evidence="3">UHER 2000/2452</strain>
    </source>
</reference>
<evidence type="ECO:0000259" key="2">
    <source>
        <dbReference type="PROSITE" id="PS50076"/>
    </source>
</evidence>
<dbReference type="AlphaFoldDB" id="A0A951QED2"/>
<dbReference type="PROSITE" id="PS50076">
    <property type="entry name" value="DNAJ_2"/>
    <property type="match status" value="1"/>
</dbReference>
<sequence length="87" mass="9691">MPVPLKAQVEGLISAFHEENDRYLALPIAGSWWEVLGVSPGASVDEVKQSYRSLARLYHPDSNKRRDAEARFAALNEAYRAFQAGNS</sequence>